<accession>A0A5A7QWD2</accession>
<feature type="region of interest" description="Disordered" evidence="1">
    <location>
        <begin position="182"/>
        <end position="219"/>
    </location>
</feature>
<reference evidence="3" key="1">
    <citation type="journal article" date="2019" name="Curr. Biol.">
        <title>Genome Sequence of Striga asiatica Provides Insight into the Evolution of Plant Parasitism.</title>
        <authorList>
            <person name="Yoshida S."/>
            <person name="Kim S."/>
            <person name="Wafula E.K."/>
            <person name="Tanskanen J."/>
            <person name="Kim Y.M."/>
            <person name="Honaas L."/>
            <person name="Yang Z."/>
            <person name="Spallek T."/>
            <person name="Conn C.E."/>
            <person name="Ichihashi Y."/>
            <person name="Cheong K."/>
            <person name="Cui S."/>
            <person name="Der J.P."/>
            <person name="Gundlach H."/>
            <person name="Jiao Y."/>
            <person name="Hori C."/>
            <person name="Ishida J.K."/>
            <person name="Kasahara H."/>
            <person name="Kiba T."/>
            <person name="Kim M.S."/>
            <person name="Koo N."/>
            <person name="Laohavisit A."/>
            <person name="Lee Y.H."/>
            <person name="Lumba S."/>
            <person name="McCourt P."/>
            <person name="Mortimer J.C."/>
            <person name="Mutuku J.M."/>
            <person name="Nomura T."/>
            <person name="Sasaki-Sekimoto Y."/>
            <person name="Seto Y."/>
            <person name="Wang Y."/>
            <person name="Wakatake T."/>
            <person name="Sakakibara H."/>
            <person name="Demura T."/>
            <person name="Yamaguchi S."/>
            <person name="Yoneyama K."/>
            <person name="Manabe R.I."/>
            <person name="Nelson D.C."/>
            <person name="Schulman A.H."/>
            <person name="Timko M.P."/>
            <person name="dePamphilis C.W."/>
            <person name="Choi D."/>
            <person name="Shirasu K."/>
        </authorList>
    </citation>
    <scope>NUCLEOTIDE SEQUENCE [LARGE SCALE GENOMIC DNA]</scope>
    <source>
        <strain evidence="3">cv. UVA1</strain>
    </source>
</reference>
<keyword evidence="2" id="KW-0238">DNA-binding</keyword>
<gene>
    <name evidence="2" type="ORF">STAS_26870</name>
</gene>
<evidence type="ECO:0000256" key="1">
    <source>
        <dbReference type="SAM" id="MobiDB-lite"/>
    </source>
</evidence>
<proteinExistence type="predicted"/>
<evidence type="ECO:0000313" key="2">
    <source>
        <dbReference type="EMBL" id="GER49625.1"/>
    </source>
</evidence>
<dbReference type="AlphaFoldDB" id="A0A5A7QWD2"/>
<name>A0A5A7QWD2_STRAF</name>
<organism evidence="2 3">
    <name type="scientific">Striga asiatica</name>
    <name type="common">Asiatic witchweed</name>
    <name type="synonym">Buchnera asiatica</name>
    <dbReference type="NCBI Taxonomy" id="4170"/>
    <lineage>
        <taxon>Eukaryota</taxon>
        <taxon>Viridiplantae</taxon>
        <taxon>Streptophyta</taxon>
        <taxon>Embryophyta</taxon>
        <taxon>Tracheophyta</taxon>
        <taxon>Spermatophyta</taxon>
        <taxon>Magnoliopsida</taxon>
        <taxon>eudicotyledons</taxon>
        <taxon>Gunneridae</taxon>
        <taxon>Pentapetalae</taxon>
        <taxon>asterids</taxon>
        <taxon>lamiids</taxon>
        <taxon>Lamiales</taxon>
        <taxon>Orobanchaceae</taxon>
        <taxon>Buchnereae</taxon>
        <taxon>Striga</taxon>
    </lineage>
</organism>
<dbReference type="EMBL" id="BKCP01008737">
    <property type="protein sequence ID" value="GER49625.1"/>
    <property type="molecule type" value="Genomic_DNA"/>
</dbReference>
<protein>
    <submittedName>
        <fullName evidence="2">Homeobox-leucine zipper family protein /lipid-binding START domain-containing protein</fullName>
    </submittedName>
</protein>
<dbReference type="GO" id="GO:0003677">
    <property type="term" value="F:DNA binding"/>
    <property type="evidence" value="ECO:0007669"/>
    <property type="project" value="UniProtKB-KW"/>
</dbReference>
<keyword evidence="2" id="KW-0371">Homeobox</keyword>
<sequence length="219" mass="24269">MEGGAREQGCLLVHEVCQEHCVCEAAFVCYRFYCVRIQIVLFLGSNPDVWSFANQSSSDRSAATRVSDLAVMIGRISGKSSSKTLLSFKQLKRYDRASIPAGREVKTKDDMFVDPHVISWSRTTWAPQPSGELRASSSFESNQSVRTARITPEISRALLSRSLLIFSCVALRVVDHPPPQCSAGRRLAGRPSGRIPLGLDGRMKGSQRAAAQQLREKRR</sequence>
<comment type="caution">
    <text evidence="2">The sequence shown here is derived from an EMBL/GenBank/DDBJ whole genome shotgun (WGS) entry which is preliminary data.</text>
</comment>
<keyword evidence="3" id="KW-1185">Reference proteome</keyword>
<dbReference type="Proteomes" id="UP000325081">
    <property type="component" value="Unassembled WGS sequence"/>
</dbReference>
<evidence type="ECO:0000313" key="3">
    <source>
        <dbReference type="Proteomes" id="UP000325081"/>
    </source>
</evidence>